<keyword evidence="1" id="KW-0812">Transmembrane</keyword>
<proteinExistence type="predicted"/>
<accession>A0ABU1AQU0</accession>
<protein>
    <recommendedName>
        <fullName evidence="4">PEP-CTERM protein-sorting domain-containing protein</fullName>
    </recommendedName>
</protein>
<dbReference type="EMBL" id="JARXHW010000004">
    <property type="protein sequence ID" value="MDQ8206466.1"/>
    <property type="molecule type" value="Genomic_DNA"/>
</dbReference>
<evidence type="ECO:0000313" key="2">
    <source>
        <dbReference type="EMBL" id="MDQ8206466.1"/>
    </source>
</evidence>
<reference evidence="2 3" key="1">
    <citation type="submission" date="2023-04" db="EMBL/GenBank/DDBJ databases">
        <title>A novel bacteria isolated from coastal sediment.</title>
        <authorList>
            <person name="Liu X.-J."/>
            <person name="Du Z.-J."/>
        </authorList>
    </citation>
    <scope>NUCLEOTIDE SEQUENCE [LARGE SCALE GENOMIC DNA]</scope>
    <source>
        <strain evidence="2 3">SDUM461003</strain>
    </source>
</reference>
<evidence type="ECO:0000256" key="1">
    <source>
        <dbReference type="SAM" id="Phobius"/>
    </source>
</evidence>
<keyword evidence="1" id="KW-0472">Membrane</keyword>
<dbReference type="RefSeq" id="WP_308948540.1">
    <property type="nucleotide sequence ID" value="NZ_JARXHW010000004.1"/>
</dbReference>
<keyword evidence="3" id="KW-1185">Reference proteome</keyword>
<sequence length="212" mass="22327">MKPSTHIRLIAASVAFLATAVQSYAIGFIDIPVENQVGTGANQSGLIIDFNDGASTERYVFQYNWDGAADTVSGAEMLIDVAAAITDLSIFYAGTAADGFYMTQLSYATQSQTNGDWVSNFDYWGYFVAGGSASGNSVSGAGETAPDSIDGSPVGAGELSYGSPGRFIADNSWDVWSFGPYETSYAVPEASSYALLAGMLSLGFVLSRRRQS</sequence>
<gene>
    <name evidence="2" type="ORF">QEH52_03020</name>
</gene>
<evidence type="ECO:0008006" key="4">
    <source>
        <dbReference type="Google" id="ProtNLM"/>
    </source>
</evidence>
<organism evidence="2 3">
    <name type="scientific">Thalassobacterium maritimum</name>
    <dbReference type="NCBI Taxonomy" id="3041265"/>
    <lineage>
        <taxon>Bacteria</taxon>
        <taxon>Pseudomonadati</taxon>
        <taxon>Verrucomicrobiota</taxon>
        <taxon>Opitutia</taxon>
        <taxon>Puniceicoccales</taxon>
        <taxon>Coraliomargaritaceae</taxon>
        <taxon>Thalassobacterium</taxon>
    </lineage>
</organism>
<keyword evidence="1" id="KW-1133">Transmembrane helix</keyword>
<name>A0ABU1AQU0_9BACT</name>
<feature type="transmembrane region" description="Helical" evidence="1">
    <location>
        <begin position="190"/>
        <end position="207"/>
    </location>
</feature>
<evidence type="ECO:0000313" key="3">
    <source>
        <dbReference type="Proteomes" id="UP001225316"/>
    </source>
</evidence>
<comment type="caution">
    <text evidence="2">The sequence shown here is derived from an EMBL/GenBank/DDBJ whole genome shotgun (WGS) entry which is preliminary data.</text>
</comment>
<dbReference type="Proteomes" id="UP001225316">
    <property type="component" value="Unassembled WGS sequence"/>
</dbReference>